<dbReference type="VEuPathDB" id="FungiDB:SPPG_06136"/>
<dbReference type="RefSeq" id="XP_016606472.1">
    <property type="nucleotide sequence ID" value="XM_016754342.1"/>
</dbReference>
<dbReference type="InterPro" id="IPR029063">
    <property type="entry name" value="SAM-dependent_MTases_sf"/>
</dbReference>
<dbReference type="AlphaFoldDB" id="A0A0L0HB38"/>
<dbReference type="Proteomes" id="UP000053201">
    <property type="component" value="Unassembled WGS sequence"/>
</dbReference>
<protein>
    <recommendedName>
        <fullName evidence="3">Methyltransferase domain-containing protein</fullName>
    </recommendedName>
</protein>
<sequence>MPNPPVVAFSNHNSMRENYEAYGVGNYYTQVAATYRNPHAEGVRNVVWGWMDTWWDKEGKEGETGEAGGSRVLDMAAGSGEVTLALLGWVERKKSGQTVRVKGLVRGGQGSVRPSAVRPSDPSIPAPIARDPISLGEPSSAPSLNPITPTLHITATDPYTSPAYTAQTTLPCLPLSFQDIANGTLPETQYTHIICSYALHLVKDTSELFALLWELSTKARYLLVIAPGKRPEIREGWGWRRWDVERWDWGECELVFGKCRGRVYKSVNCF</sequence>
<evidence type="ECO:0000313" key="1">
    <source>
        <dbReference type="EMBL" id="KNC98432.1"/>
    </source>
</evidence>
<proteinExistence type="predicted"/>
<dbReference type="OMA" id="IKETWGW"/>
<dbReference type="eggNOG" id="ENOG502S1UM">
    <property type="taxonomic scope" value="Eukaryota"/>
</dbReference>
<dbReference type="Gene3D" id="3.40.50.150">
    <property type="entry name" value="Vaccinia Virus protein VP39"/>
    <property type="match status" value="1"/>
</dbReference>
<dbReference type="OrthoDB" id="66144at2759"/>
<keyword evidence="2" id="KW-1185">Reference proteome</keyword>
<organism evidence="1 2">
    <name type="scientific">Spizellomyces punctatus (strain DAOM BR117)</name>
    <dbReference type="NCBI Taxonomy" id="645134"/>
    <lineage>
        <taxon>Eukaryota</taxon>
        <taxon>Fungi</taxon>
        <taxon>Fungi incertae sedis</taxon>
        <taxon>Chytridiomycota</taxon>
        <taxon>Chytridiomycota incertae sedis</taxon>
        <taxon>Chytridiomycetes</taxon>
        <taxon>Spizellomycetales</taxon>
        <taxon>Spizellomycetaceae</taxon>
        <taxon>Spizellomyces</taxon>
    </lineage>
</organism>
<dbReference type="EMBL" id="KQ257460">
    <property type="protein sequence ID" value="KNC98432.1"/>
    <property type="molecule type" value="Genomic_DNA"/>
</dbReference>
<evidence type="ECO:0000313" key="2">
    <source>
        <dbReference type="Proteomes" id="UP000053201"/>
    </source>
</evidence>
<dbReference type="InParanoid" id="A0A0L0HB38"/>
<gene>
    <name evidence="1" type="ORF">SPPG_06136</name>
</gene>
<name>A0A0L0HB38_SPIPD</name>
<evidence type="ECO:0008006" key="3">
    <source>
        <dbReference type="Google" id="ProtNLM"/>
    </source>
</evidence>
<reference evidence="1 2" key="1">
    <citation type="submission" date="2009-08" db="EMBL/GenBank/DDBJ databases">
        <title>The Genome Sequence of Spizellomyces punctatus strain DAOM BR117.</title>
        <authorList>
            <consortium name="The Broad Institute Genome Sequencing Platform"/>
            <person name="Russ C."/>
            <person name="Cuomo C."/>
            <person name="Shea T."/>
            <person name="Young S.K."/>
            <person name="Zeng Q."/>
            <person name="Koehrsen M."/>
            <person name="Haas B."/>
            <person name="Borodovsky M."/>
            <person name="Guigo R."/>
            <person name="Alvarado L."/>
            <person name="Berlin A."/>
            <person name="Bochicchio J."/>
            <person name="Borenstein D."/>
            <person name="Chapman S."/>
            <person name="Chen Z."/>
            <person name="Engels R."/>
            <person name="Freedman E."/>
            <person name="Gellesch M."/>
            <person name="Goldberg J."/>
            <person name="Griggs A."/>
            <person name="Gujja S."/>
            <person name="Heiman D."/>
            <person name="Hepburn T."/>
            <person name="Howarth C."/>
            <person name="Jen D."/>
            <person name="Larson L."/>
            <person name="Lewis B."/>
            <person name="Mehta T."/>
            <person name="Park D."/>
            <person name="Pearson M."/>
            <person name="Roberts A."/>
            <person name="Saif S."/>
            <person name="Shenoy N."/>
            <person name="Sisk P."/>
            <person name="Stolte C."/>
            <person name="Sykes S."/>
            <person name="Thomson T."/>
            <person name="Walk T."/>
            <person name="White J."/>
            <person name="Yandava C."/>
            <person name="Burger G."/>
            <person name="Gray M.W."/>
            <person name="Holland P.W.H."/>
            <person name="King N."/>
            <person name="Lang F.B.F."/>
            <person name="Roger A.J."/>
            <person name="Ruiz-Trillo I."/>
            <person name="Lander E."/>
            <person name="Nusbaum C."/>
        </authorList>
    </citation>
    <scope>NUCLEOTIDE SEQUENCE [LARGE SCALE GENOMIC DNA]</scope>
    <source>
        <strain evidence="1 2">DAOM BR117</strain>
    </source>
</reference>
<dbReference type="SUPFAM" id="SSF53335">
    <property type="entry name" value="S-adenosyl-L-methionine-dependent methyltransferases"/>
    <property type="match status" value="1"/>
</dbReference>
<accession>A0A0L0HB38</accession>
<dbReference type="GeneID" id="27689467"/>